<feature type="non-terminal residue" evidence="3">
    <location>
        <position position="1"/>
    </location>
</feature>
<comment type="caution">
    <text evidence="3">The sequence shown here is derived from an EMBL/GenBank/DDBJ whole genome shotgun (WGS) entry which is preliminary data.</text>
</comment>
<evidence type="ECO:0000259" key="2">
    <source>
        <dbReference type="Pfam" id="PF01648"/>
    </source>
</evidence>
<gene>
    <name evidence="3" type="ORF">S01H1_42370</name>
</gene>
<dbReference type="Pfam" id="PF01648">
    <property type="entry name" value="ACPS"/>
    <property type="match status" value="1"/>
</dbReference>
<evidence type="ECO:0000313" key="3">
    <source>
        <dbReference type="EMBL" id="GAG06227.1"/>
    </source>
</evidence>
<dbReference type="EMBL" id="BARS01026942">
    <property type="protein sequence ID" value="GAG06227.1"/>
    <property type="molecule type" value="Genomic_DNA"/>
</dbReference>
<dbReference type="GO" id="GO:0000287">
    <property type="term" value="F:magnesium ion binding"/>
    <property type="evidence" value="ECO:0007669"/>
    <property type="project" value="InterPro"/>
</dbReference>
<dbReference type="InterPro" id="IPR037143">
    <property type="entry name" value="4-PPantetheinyl_Trfase_dom_sf"/>
</dbReference>
<feature type="domain" description="4'-phosphopantetheinyl transferase" evidence="2">
    <location>
        <begin position="2"/>
        <end position="59"/>
    </location>
</feature>
<reference evidence="3" key="1">
    <citation type="journal article" date="2014" name="Front. Microbiol.">
        <title>High frequency of phylogenetically diverse reductive dehalogenase-homologous genes in deep subseafloor sedimentary metagenomes.</title>
        <authorList>
            <person name="Kawai M."/>
            <person name="Futagami T."/>
            <person name="Toyoda A."/>
            <person name="Takaki Y."/>
            <person name="Nishi S."/>
            <person name="Hori S."/>
            <person name="Arai W."/>
            <person name="Tsubouchi T."/>
            <person name="Morono Y."/>
            <person name="Uchiyama I."/>
            <person name="Ito T."/>
            <person name="Fujiyama A."/>
            <person name="Inagaki F."/>
            <person name="Takami H."/>
        </authorList>
    </citation>
    <scope>NUCLEOTIDE SEQUENCE</scope>
    <source>
        <strain evidence="3">Expedition CK06-06</strain>
    </source>
</reference>
<dbReference type="Gene3D" id="3.90.470.20">
    <property type="entry name" value="4'-phosphopantetheinyl transferase domain"/>
    <property type="match status" value="1"/>
</dbReference>
<dbReference type="InterPro" id="IPR008278">
    <property type="entry name" value="4-PPantetheinyl_Trfase_dom"/>
</dbReference>
<protein>
    <recommendedName>
        <fullName evidence="2">4'-phosphopantetheinyl transferase domain-containing protein</fullName>
    </recommendedName>
</protein>
<accession>X0V4A7</accession>
<dbReference type="GO" id="GO:0008897">
    <property type="term" value="F:holo-[acyl-carrier-protein] synthase activity"/>
    <property type="evidence" value="ECO:0007669"/>
    <property type="project" value="InterPro"/>
</dbReference>
<dbReference type="AlphaFoldDB" id="X0V4A7"/>
<dbReference type="SUPFAM" id="SSF56214">
    <property type="entry name" value="4'-phosphopantetheinyl transferase"/>
    <property type="match status" value="1"/>
</dbReference>
<evidence type="ECO:0000256" key="1">
    <source>
        <dbReference type="ARBA" id="ARBA00022679"/>
    </source>
</evidence>
<sequence length="81" mass="9653">NWTLKEAYVKALGMGHYFPFDILDLSFLEFDDSTDKGEINRKSKWYSFHFTPAFNYIAALVVEEKYDEMPFARDVYFHLDP</sequence>
<organism evidence="3">
    <name type="scientific">marine sediment metagenome</name>
    <dbReference type="NCBI Taxonomy" id="412755"/>
    <lineage>
        <taxon>unclassified sequences</taxon>
        <taxon>metagenomes</taxon>
        <taxon>ecological metagenomes</taxon>
    </lineage>
</organism>
<name>X0V4A7_9ZZZZ</name>
<keyword evidence="1" id="KW-0808">Transferase</keyword>
<proteinExistence type="predicted"/>